<dbReference type="Proteomes" id="UP000260136">
    <property type="component" value="Chromosome"/>
</dbReference>
<name>A0A3B0PQY5_MYCGL</name>
<proteinExistence type="predicted"/>
<dbReference type="AlphaFoldDB" id="A0A3B0PQY5"/>
<sequence length="57" mass="6463">MLISFAFGLVFAILILSVHNLSHTEHDHGGMMDHDHDHGPIAHLISQTKNLLLYKFK</sequence>
<dbReference type="EMBL" id="LS991952">
    <property type="protein sequence ID" value="SYV93856.1"/>
    <property type="molecule type" value="Genomic_DNA"/>
</dbReference>
<reference evidence="2" key="1">
    <citation type="submission" date="2018-06" db="EMBL/GenBank/DDBJ databases">
        <authorList>
            <consortium name="Pathogen Informatics"/>
        </authorList>
    </citation>
    <scope>NUCLEOTIDE SEQUENCE [LARGE SCALE GENOMIC DNA]</scope>
    <source>
        <strain evidence="2">NCTC10115</strain>
    </source>
</reference>
<evidence type="ECO:0000313" key="2">
    <source>
        <dbReference type="Proteomes" id="UP000260136"/>
    </source>
</evidence>
<gene>
    <name evidence="1" type="ORF">NCTC10115_00147</name>
</gene>
<organism evidence="1 2">
    <name type="scientific">Mycoplasmoides gallisepticum</name>
    <name type="common">Mycoplasma gallisepticum</name>
    <dbReference type="NCBI Taxonomy" id="2096"/>
    <lineage>
        <taxon>Bacteria</taxon>
        <taxon>Bacillati</taxon>
        <taxon>Mycoplasmatota</taxon>
        <taxon>Mycoplasmoidales</taxon>
        <taxon>Mycoplasmoidaceae</taxon>
        <taxon>Mycoplasmoides</taxon>
    </lineage>
</organism>
<protein>
    <submittedName>
        <fullName evidence="1">Uncharacterized protein</fullName>
    </submittedName>
</protein>
<accession>A0A3B0PQY5</accession>
<evidence type="ECO:0000313" key="1">
    <source>
        <dbReference type="EMBL" id="SYV93856.1"/>
    </source>
</evidence>